<dbReference type="AlphaFoldDB" id="A0AAD6ZJD3"/>
<dbReference type="Proteomes" id="UP001218218">
    <property type="component" value="Unassembled WGS sequence"/>
</dbReference>
<protein>
    <submittedName>
        <fullName evidence="1">Uncharacterized protein</fullName>
    </submittedName>
</protein>
<evidence type="ECO:0000313" key="2">
    <source>
        <dbReference type="Proteomes" id="UP001218218"/>
    </source>
</evidence>
<proteinExistence type="predicted"/>
<accession>A0AAD6ZJD3</accession>
<name>A0AAD6ZJD3_9AGAR</name>
<sequence length="196" mass="20776">MQQVVSVAHPNRKQRRPSQADAALEAGEDEIGFLADFPPLTPGVFLDLNLFVFLNFVEGENDASDDGSPANSSDDASIHEVGGTLELTESDQLRTTAAGTTFSSVLPFGAENANGSRSSDSGLTRNMKVTLSAASEQALSTSYAVRSIGLPPSCKKSIIMIAAIWDIYMGLSLEKEKFLAPWIHLGRGTGGIADSK</sequence>
<organism evidence="1 2">
    <name type="scientific">Mycena albidolilacea</name>
    <dbReference type="NCBI Taxonomy" id="1033008"/>
    <lineage>
        <taxon>Eukaryota</taxon>
        <taxon>Fungi</taxon>
        <taxon>Dikarya</taxon>
        <taxon>Basidiomycota</taxon>
        <taxon>Agaricomycotina</taxon>
        <taxon>Agaricomycetes</taxon>
        <taxon>Agaricomycetidae</taxon>
        <taxon>Agaricales</taxon>
        <taxon>Marasmiineae</taxon>
        <taxon>Mycenaceae</taxon>
        <taxon>Mycena</taxon>
    </lineage>
</organism>
<comment type="caution">
    <text evidence="1">The sequence shown here is derived from an EMBL/GenBank/DDBJ whole genome shotgun (WGS) entry which is preliminary data.</text>
</comment>
<gene>
    <name evidence="1" type="ORF">DFH08DRAFT_817283</name>
</gene>
<reference evidence="1" key="1">
    <citation type="submission" date="2023-03" db="EMBL/GenBank/DDBJ databases">
        <title>Massive genome expansion in bonnet fungi (Mycena s.s.) driven by repeated elements and novel gene families across ecological guilds.</title>
        <authorList>
            <consortium name="Lawrence Berkeley National Laboratory"/>
            <person name="Harder C.B."/>
            <person name="Miyauchi S."/>
            <person name="Viragh M."/>
            <person name="Kuo A."/>
            <person name="Thoen E."/>
            <person name="Andreopoulos B."/>
            <person name="Lu D."/>
            <person name="Skrede I."/>
            <person name="Drula E."/>
            <person name="Henrissat B."/>
            <person name="Morin E."/>
            <person name="Kohler A."/>
            <person name="Barry K."/>
            <person name="LaButti K."/>
            <person name="Morin E."/>
            <person name="Salamov A."/>
            <person name="Lipzen A."/>
            <person name="Mereny Z."/>
            <person name="Hegedus B."/>
            <person name="Baldrian P."/>
            <person name="Stursova M."/>
            <person name="Weitz H."/>
            <person name="Taylor A."/>
            <person name="Grigoriev I.V."/>
            <person name="Nagy L.G."/>
            <person name="Martin F."/>
            <person name="Kauserud H."/>
        </authorList>
    </citation>
    <scope>NUCLEOTIDE SEQUENCE</scope>
    <source>
        <strain evidence="1">CBHHK002</strain>
    </source>
</reference>
<dbReference type="EMBL" id="JARIHO010000045">
    <property type="protein sequence ID" value="KAJ7323807.1"/>
    <property type="molecule type" value="Genomic_DNA"/>
</dbReference>
<evidence type="ECO:0000313" key="1">
    <source>
        <dbReference type="EMBL" id="KAJ7323807.1"/>
    </source>
</evidence>
<keyword evidence="2" id="KW-1185">Reference proteome</keyword>